<keyword evidence="1" id="KW-0472">Membrane</keyword>
<protein>
    <submittedName>
        <fullName evidence="2">Periplasmic heavy metal sensor</fullName>
    </submittedName>
</protein>
<comment type="caution">
    <text evidence="2">The sequence shown here is derived from an EMBL/GenBank/DDBJ whole genome shotgun (WGS) entry which is preliminary data.</text>
</comment>
<gene>
    <name evidence="2" type="ORF">RGD00_05365</name>
</gene>
<name>A0ABU1F565_9RHOB</name>
<keyword evidence="3" id="KW-1185">Reference proteome</keyword>
<evidence type="ECO:0000313" key="3">
    <source>
        <dbReference type="Proteomes" id="UP001247754"/>
    </source>
</evidence>
<reference evidence="2 3" key="1">
    <citation type="submission" date="2023-09" db="EMBL/GenBank/DDBJ databases">
        <title>Xinfangfangia sedmenti sp. nov., isolated the sedment.</title>
        <authorList>
            <person name="Xu L."/>
        </authorList>
    </citation>
    <scope>NUCLEOTIDE SEQUENCE [LARGE SCALE GENOMIC DNA]</scope>
    <source>
        <strain evidence="2 3">LG-4</strain>
    </source>
</reference>
<feature type="transmembrane region" description="Helical" evidence="1">
    <location>
        <begin position="15"/>
        <end position="39"/>
    </location>
</feature>
<keyword evidence="1" id="KW-0812">Transmembrane</keyword>
<dbReference type="RefSeq" id="WP_310456265.1">
    <property type="nucleotide sequence ID" value="NZ_JAVKPH010000004.1"/>
</dbReference>
<dbReference type="EMBL" id="JAVKPH010000004">
    <property type="protein sequence ID" value="MDR5652020.1"/>
    <property type="molecule type" value="Genomic_DNA"/>
</dbReference>
<dbReference type="Proteomes" id="UP001247754">
    <property type="component" value="Unassembled WGS sequence"/>
</dbReference>
<sequence>METGKTPAPPRPGRWLRIALVVSLALNLAVAGGVAGVMLRHAGDGPPPRTIGFGPWSAALSKEDRAALREAYRGERGRLAAGWRQDAADRAELLRILRADPFDPAAFDTLNARMDARMRDRMQTGERLLRERILTMTPAERAAFADRLEASQRHRAERSGAGRD</sequence>
<accession>A0ABU1F565</accession>
<evidence type="ECO:0000313" key="2">
    <source>
        <dbReference type="EMBL" id="MDR5652020.1"/>
    </source>
</evidence>
<proteinExistence type="predicted"/>
<dbReference type="InterPro" id="IPR025961">
    <property type="entry name" value="Metal_resist"/>
</dbReference>
<organism evidence="2 3">
    <name type="scientific">Ruixingdingia sedimenti</name>
    <dbReference type="NCBI Taxonomy" id="3073604"/>
    <lineage>
        <taxon>Bacteria</taxon>
        <taxon>Pseudomonadati</taxon>
        <taxon>Pseudomonadota</taxon>
        <taxon>Alphaproteobacteria</taxon>
        <taxon>Rhodobacterales</taxon>
        <taxon>Paracoccaceae</taxon>
        <taxon>Ruixingdingia</taxon>
    </lineage>
</organism>
<keyword evidence="1" id="KW-1133">Transmembrane helix</keyword>
<dbReference type="Pfam" id="PF13801">
    <property type="entry name" value="Metal_resist"/>
    <property type="match status" value="1"/>
</dbReference>
<evidence type="ECO:0000256" key="1">
    <source>
        <dbReference type="SAM" id="Phobius"/>
    </source>
</evidence>